<keyword evidence="1" id="KW-0812">Transmembrane</keyword>
<evidence type="ECO:0000256" key="1">
    <source>
        <dbReference type="SAM" id="Phobius"/>
    </source>
</evidence>
<dbReference type="EMBL" id="LN891184">
    <property type="protein sequence ID" value="CUS07669.1"/>
    <property type="molecule type" value="Genomic_DNA"/>
</dbReference>
<keyword evidence="1" id="KW-1133">Transmembrane helix</keyword>
<feature type="transmembrane region" description="Helical" evidence="1">
    <location>
        <begin position="155"/>
        <end position="175"/>
    </location>
</feature>
<organism evidence="2 3">
    <name type="scientific">Tuber aestivum</name>
    <name type="common">summer truffle</name>
    <dbReference type="NCBI Taxonomy" id="59557"/>
    <lineage>
        <taxon>Eukaryota</taxon>
        <taxon>Fungi</taxon>
        <taxon>Dikarya</taxon>
        <taxon>Ascomycota</taxon>
        <taxon>Pezizomycotina</taxon>
        <taxon>Pezizomycetes</taxon>
        <taxon>Pezizales</taxon>
        <taxon>Tuberaceae</taxon>
        <taxon>Tuber</taxon>
    </lineage>
</organism>
<keyword evidence="3" id="KW-1185">Reference proteome</keyword>
<reference evidence="2" key="1">
    <citation type="submission" date="2015-10" db="EMBL/GenBank/DDBJ databases">
        <authorList>
            <person name="Regsiter A."/>
            <person name="william w."/>
        </authorList>
    </citation>
    <scope>NUCLEOTIDE SEQUENCE</scope>
    <source>
        <strain evidence="2">Montdore</strain>
    </source>
</reference>
<proteinExistence type="predicted"/>
<evidence type="ECO:0000313" key="3">
    <source>
        <dbReference type="Proteomes" id="UP001412239"/>
    </source>
</evidence>
<keyword evidence="1" id="KW-0472">Membrane</keyword>
<protein>
    <submittedName>
        <fullName evidence="2">Uncharacterized protein</fullName>
    </submittedName>
</protein>
<accession>A0A292PJF7</accession>
<evidence type="ECO:0000313" key="2">
    <source>
        <dbReference type="EMBL" id="CUS07669.1"/>
    </source>
</evidence>
<gene>
    <name evidence="2" type="ORF">GSTUAT00008247001</name>
</gene>
<dbReference type="Proteomes" id="UP001412239">
    <property type="component" value="Unassembled WGS sequence"/>
</dbReference>
<dbReference type="AlphaFoldDB" id="A0A292PJF7"/>
<sequence>MGKKHRPRQYCMGTVTQPRSRLIARHATSRPSHLHHVEIPVPFSSGQRLRKLRYHYSGFIPPIITSNSCHRRLAVTHALLVKDLRWGPVGSGKKYNSRDRRGIPESCAASPRAETGLRAIEVNEEELWERRKTIPPVRSMMTALKQREKKVGVRWCWSGMVGFVLTTYMMLFLLLCNTELTMIVPGCSKTNPPLQIWIEMDSRGFLCTLLCHWVWAHLMAIQGFLFSSPQAERGDRVHI</sequence>
<name>A0A292PJF7_9PEZI</name>